<dbReference type="PANTHER" id="PTHR46743">
    <property type="entry name" value="TEICHOIC ACIDS EXPORT ATP-BINDING PROTEIN TAGH"/>
    <property type="match status" value="1"/>
</dbReference>
<sequence>MGCTRKEIETRLDEIIAFADIGEFIEQPVKVYSSGMFVRLAFAVSVHTDPDVLIVDEALAVGDVRFQKKCIDFMRRYKDSGKTILFVSHDIFTVKSFCNRLVLLHDGQIELIGNPDEVANRYHQIMFPKSAEAPTHAVTSGAHLDLGVEVYDGSYWLDVDVDVADHQWGDGAAWIKQLRVGGIREPNLFGWQDEVVIEAVVQWSPDAAGRISLEHNVPPRLLIGYRFENSQGWVITNFTNAMIADDAIDVDLLTHSSCLIRCRIGAMQLASGHYFITPGIAIGTKDNLFPVKEYTNLIHLYCDTNESVLGQIILPYDIHVVDKA</sequence>
<accession>A0A127K785</accession>
<dbReference type="KEGG" id="thu:AC731_013165"/>
<organism evidence="1 2">
    <name type="scientific">Thauera humireducens</name>
    <dbReference type="NCBI Taxonomy" id="1134435"/>
    <lineage>
        <taxon>Bacteria</taxon>
        <taxon>Pseudomonadati</taxon>
        <taxon>Pseudomonadota</taxon>
        <taxon>Betaproteobacteria</taxon>
        <taxon>Rhodocyclales</taxon>
        <taxon>Zoogloeaceae</taxon>
        <taxon>Thauera</taxon>
    </lineage>
</organism>
<keyword evidence="2" id="KW-1185">Reference proteome</keyword>
<name>A0A127K785_9RHOO</name>
<dbReference type="Proteomes" id="UP000036902">
    <property type="component" value="Chromosome"/>
</dbReference>
<evidence type="ECO:0008006" key="3">
    <source>
        <dbReference type="Google" id="ProtNLM"/>
    </source>
</evidence>
<dbReference type="Gene3D" id="2.70.50.60">
    <property type="entry name" value="abc- transporter (atp binding component) like domain"/>
    <property type="match status" value="1"/>
</dbReference>
<dbReference type="PANTHER" id="PTHR46743:SF2">
    <property type="entry name" value="TEICHOIC ACIDS EXPORT ATP-BINDING PROTEIN TAGH"/>
    <property type="match status" value="1"/>
</dbReference>
<dbReference type="EMBL" id="CP014646">
    <property type="protein sequence ID" value="AMO37802.1"/>
    <property type="molecule type" value="Genomic_DNA"/>
</dbReference>
<reference evidence="2" key="1">
    <citation type="submission" date="2016-03" db="EMBL/GenBank/DDBJ databases">
        <authorList>
            <person name="Ma C."/>
            <person name="Zhou S."/>
            <person name="Yang G."/>
        </authorList>
    </citation>
    <scope>NUCLEOTIDE SEQUENCE [LARGE SCALE GENOMIC DNA]</scope>
    <source>
        <strain evidence="2">SgZ-1</strain>
    </source>
</reference>
<protein>
    <recommendedName>
        <fullName evidence="3">ABC transporter ATP-binding protein</fullName>
    </recommendedName>
</protein>
<evidence type="ECO:0000313" key="1">
    <source>
        <dbReference type="EMBL" id="AMO37802.1"/>
    </source>
</evidence>
<gene>
    <name evidence="1" type="ORF">AC731_013165</name>
</gene>
<dbReference type="SUPFAM" id="SSF52540">
    <property type="entry name" value="P-loop containing nucleoside triphosphate hydrolases"/>
    <property type="match status" value="1"/>
</dbReference>
<evidence type="ECO:0000313" key="2">
    <source>
        <dbReference type="Proteomes" id="UP000036902"/>
    </source>
</evidence>
<dbReference type="AlphaFoldDB" id="A0A127K785"/>
<proteinExistence type="predicted"/>
<dbReference type="InterPro" id="IPR050683">
    <property type="entry name" value="Bact_Polysacc_Export_ATP-bd"/>
</dbReference>
<dbReference type="STRING" id="1134435.AC731_013165"/>
<dbReference type="Gene3D" id="3.40.50.300">
    <property type="entry name" value="P-loop containing nucleotide triphosphate hydrolases"/>
    <property type="match status" value="1"/>
</dbReference>
<dbReference type="InterPro" id="IPR027417">
    <property type="entry name" value="P-loop_NTPase"/>
</dbReference>